<dbReference type="Pfam" id="PF07691">
    <property type="entry name" value="PA14"/>
    <property type="match status" value="1"/>
</dbReference>
<dbReference type="PANTHER" id="PTHR42721">
    <property type="entry name" value="SUGAR HYDROLASE-RELATED"/>
    <property type="match status" value="1"/>
</dbReference>
<dbReference type="SMART" id="SM01217">
    <property type="entry name" value="Fn3_like"/>
    <property type="match status" value="1"/>
</dbReference>
<dbReference type="SUPFAM" id="SSF56988">
    <property type="entry name" value="Anthrax protective antigen"/>
    <property type="match status" value="1"/>
</dbReference>
<dbReference type="PROSITE" id="PS51820">
    <property type="entry name" value="PA14"/>
    <property type="match status" value="1"/>
</dbReference>
<dbReference type="InterPro" id="IPR002772">
    <property type="entry name" value="Glyco_hydro_3_C"/>
</dbReference>
<dbReference type="SMART" id="SM00758">
    <property type="entry name" value="PA14"/>
    <property type="match status" value="1"/>
</dbReference>
<dbReference type="Gene3D" id="3.90.182.10">
    <property type="entry name" value="Toxin - Anthrax Protective Antigen,domain 1"/>
    <property type="match status" value="1"/>
</dbReference>
<dbReference type="PRINTS" id="PR00133">
    <property type="entry name" value="GLHYDRLASE3"/>
</dbReference>
<keyword evidence="3" id="KW-0378">Hydrolase</keyword>
<organism evidence="5 6">
    <name type="scientific">Prevotella lacticifex</name>
    <dbReference type="NCBI Taxonomy" id="2854755"/>
    <lineage>
        <taxon>Bacteria</taxon>
        <taxon>Pseudomonadati</taxon>
        <taxon>Bacteroidota</taxon>
        <taxon>Bacteroidia</taxon>
        <taxon>Bacteroidales</taxon>
        <taxon>Prevotellaceae</taxon>
        <taxon>Prevotella</taxon>
    </lineage>
</organism>
<dbReference type="GO" id="GO:0009044">
    <property type="term" value="F:xylan 1,4-beta-xylosidase activity"/>
    <property type="evidence" value="ECO:0007669"/>
    <property type="project" value="InterPro"/>
</dbReference>
<evidence type="ECO:0000259" key="4">
    <source>
        <dbReference type="PROSITE" id="PS51820"/>
    </source>
</evidence>
<dbReference type="AlphaFoldDB" id="A0A9R1CYD6"/>
<dbReference type="EMBL" id="BPUB01000002">
    <property type="protein sequence ID" value="GJG58848.1"/>
    <property type="molecule type" value="Genomic_DNA"/>
</dbReference>
<dbReference type="Gene3D" id="3.20.20.300">
    <property type="entry name" value="Glycoside hydrolase, family 3, N-terminal domain"/>
    <property type="match status" value="1"/>
</dbReference>
<feature type="domain" description="PA14" evidence="4">
    <location>
        <begin position="405"/>
        <end position="548"/>
    </location>
</feature>
<dbReference type="GO" id="GO:0045493">
    <property type="term" value="P:xylan catabolic process"/>
    <property type="evidence" value="ECO:0007669"/>
    <property type="project" value="InterPro"/>
</dbReference>
<evidence type="ECO:0000256" key="3">
    <source>
        <dbReference type="ARBA" id="ARBA00022801"/>
    </source>
</evidence>
<evidence type="ECO:0000256" key="1">
    <source>
        <dbReference type="ARBA" id="ARBA00005336"/>
    </source>
</evidence>
<keyword evidence="2" id="KW-0732">Signal</keyword>
<name>A0A9R1CYD6_9BACT</name>
<dbReference type="InterPro" id="IPR001764">
    <property type="entry name" value="Glyco_hydro_3_N"/>
</dbReference>
<sequence>MMDRSPAIPRLGIPEFQWWSEALHGVGRNGYATVFPVTIGMAASFDESLVNKVFTAVSDEARAKNNEAIRSGHIERYQGLSFWTPNINIFRDPRWGRGQETYGEDPFLTTRMGLAVVRGLQGSEGYKYKKLLACAKHFAVHSGPEWSRHTLNLENLSQRDLWETYLPAFKALVQKGKVAEVMCAYQRIDGDPCCGNSNYLQKILRNEWGFKGMVVSDCSAISDFWVPGRHGVSANAADASAKAVIAGTDVECGSNYKNLPEAIKAGKITEKQIDASVTRLLQARFEVGDFDNEKDNTYRKIPMSVVANANHKQLALNIARESMVLLQNWNNVLPLAKGDNDIIVMGPNANDSVMQWGNYSGYPTSTITILKGIREKNPNIKYIQGCGLTRDDGVSTSLFDEITSNGRKGMTAEYWNNMTMTGKPVRTQTMTTAINLSNGGATVFAPGVNLDSISARYKGTFTPKESQKVSLSIHCDDGVRLIVNGDTLANEWKSRARIQNINREIDVVAGKKYNIQIDYFQKKDVAVMQFDIVHKTMQTKEELLAQIGNINKVIFVGGISPSLEGEEMKVDEPGFRGGDRTSIELPQVQRDMIKMLHDAGKTVIYVNCSGSAIGLEPEADNADAILQAWYPGEQGGRAVADVLYGDYNPGGKLPITFYRHDSDLPDFEDYSMANRTYRYFKGNALFPFGYGLSYTTFDVKPQEFKNGHLMVSVTNTGKVAGSEVVQLYIRRPADTNGPIKTLRGYKRVFLQPGESKVVDVAYTDTEHLELWDSATNTMRFIPGDYEIYIGTSSQRKDLKKYMMTISKVAETQEDTESN</sequence>
<evidence type="ECO:0000313" key="5">
    <source>
        <dbReference type="EMBL" id="GJG58848.1"/>
    </source>
</evidence>
<evidence type="ECO:0000313" key="6">
    <source>
        <dbReference type="Proteomes" id="UP000825483"/>
    </source>
</evidence>
<comment type="caution">
    <text evidence="5">The sequence shown here is derived from an EMBL/GenBank/DDBJ whole genome shotgun (WGS) entry which is preliminary data.</text>
</comment>
<evidence type="ECO:0000256" key="2">
    <source>
        <dbReference type="ARBA" id="ARBA00022729"/>
    </source>
</evidence>
<dbReference type="InterPro" id="IPR044993">
    <property type="entry name" value="BXL"/>
</dbReference>
<dbReference type="InterPro" id="IPR017853">
    <property type="entry name" value="GH"/>
</dbReference>
<dbReference type="NCBIfam" id="NF041776">
    <property type="entry name" value="xylosidase_Xyl3A"/>
    <property type="match status" value="1"/>
</dbReference>
<dbReference type="SUPFAM" id="SSF52279">
    <property type="entry name" value="Beta-D-glucan exohydrolase, C-terminal domain"/>
    <property type="match status" value="1"/>
</dbReference>
<dbReference type="InterPro" id="IPR054850">
    <property type="entry name" value="Xylosidase_Xyl3A"/>
</dbReference>
<dbReference type="InterPro" id="IPR036881">
    <property type="entry name" value="Glyco_hydro_3_C_sf"/>
</dbReference>
<dbReference type="Pfam" id="PF14310">
    <property type="entry name" value="Fn3-like"/>
    <property type="match status" value="1"/>
</dbReference>
<dbReference type="GO" id="GO:0031222">
    <property type="term" value="P:arabinan catabolic process"/>
    <property type="evidence" value="ECO:0007669"/>
    <property type="project" value="TreeGrafter"/>
</dbReference>
<dbReference type="Pfam" id="PF01915">
    <property type="entry name" value="Glyco_hydro_3_C"/>
    <property type="match status" value="1"/>
</dbReference>
<reference evidence="5" key="1">
    <citation type="journal article" date="2022" name="Int. J. Syst. Evol. Microbiol.">
        <title>Prevotella lacticifex sp. nov., isolated from the rumen of cows.</title>
        <authorList>
            <person name="Shinkai T."/>
            <person name="Ikeyama N."/>
            <person name="Kumagai M."/>
            <person name="Ohmori H."/>
            <person name="Sakamoto M."/>
            <person name="Ohkuma M."/>
            <person name="Mitsumori M."/>
        </authorList>
    </citation>
    <scope>NUCLEOTIDE SEQUENCE</scope>
    <source>
        <strain evidence="5">R5076</strain>
    </source>
</reference>
<dbReference type="PANTHER" id="PTHR42721:SF3">
    <property type="entry name" value="BETA-D-XYLOSIDASE 5-RELATED"/>
    <property type="match status" value="1"/>
</dbReference>
<dbReference type="Pfam" id="PF00933">
    <property type="entry name" value="Glyco_hydro_3"/>
    <property type="match status" value="1"/>
</dbReference>
<dbReference type="Gene3D" id="2.60.40.10">
    <property type="entry name" value="Immunoglobulins"/>
    <property type="match status" value="1"/>
</dbReference>
<dbReference type="InterPro" id="IPR011658">
    <property type="entry name" value="PA14_dom"/>
</dbReference>
<dbReference type="Gene3D" id="3.40.50.1700">
    <property type="entry name" value="Glycoside hydrolase family 3 C-terminal domain"/>
    <property type="match status" value="1"/>
</dbReference>
<dbReference type="SUPFAM" id="SSF51445">
    <property type="entry name" value="(Trans)glycosidases"/>
    <property type="match status" value="1"/>
</dbReference>
<dbReference type="InterPro" id="IPR037524">
    <property type="entry name" value="PA14/GLEYA"/>
</dbReference>
<dbReference type="InterPro" id="IPR026891">
    <property type="entry name" value="Fn3-like"/>
</dbReference>
<dbReference type="InterPro" id="IPR013783">
    <property type="entry name" value="Ig-like_fold"/>
</dbReference>
<comment type="similarity">
    <text evidence="1">Belongs to the glycosyl hydrolase 3 family.</text>
</comment>
<proteinExistence type="inferred from homology"/>
<accession>A0A9R1CYD6</accession>
<gene>
    <name evidence="5" type="ORF">PRLR5076_16990</name>
</gene>
<keyword evidence="6" id="KW-1185">Reference proteome</keyword>
<protein>
    <submittedName>
        <fullName evidence="5">Beta-glucosidase</fullName>
    </submittedName>
</protein>
<dbReference type="GO" id="GO:0046556">
    <property type="term" value="F:alpha-L-arabinofuranosidase activity"/>
    <property type="evidence" value="ECO:0007669"/>
    <property type="project" value="TreeGrafter"/>
</dbReference>
<dbReference type="Proteomes" id="UP000825483">
    <property type="component" value="Unassembled WGS sequence"/>
</dbReference>
<dbReference type="InterPro" id="IPR036962">
    <property type="entry name" value="Glyco_hydro_3_N_sf"/>
</dbReference>